<dbReference type="InterPro" id="IPR036179">
    <property type="entry name" value="Ig-like_dom_sf"/>
</dbReference>
<dbReference type="EMBL" id="UZAD01000661">
    <property type="protein sequence ID" value="VDN84205.1"/>
    <property type="molecule type" value="Genomic_DNA"/>
</dbReference>
<sequence>MIDYINEIPSKSMQRIKESAPVITAAIGEEIELRCPATGAPGVYGEVKWEKVNGELPYAYSIRQGILHLKDTKRTDEGIYRCIIRTDSGLATVTHVHLKVSDFVPLFGGDDYLELKPLTDEQWSDINVKISFKPKSPNGKLYYIESLLLYTARQNARNPEEIINYLSVGLKNGHVIYRYNVGAGPAELMSTYPVVMDEWHKIELVNQPSQATLLVDEDDIIEQDNYYFNTGEGISNIISVGGTKDKKIFERTMFEQPFIATLLVDEDDIIEQDNYYFNTGE</sequence>
<dbReference type="Pfam" id="PF02210">
    <property type="entry name" value="Laminin_G_2"/>
    <property type="match status" value="1"/>
</dbReference>
<evidence type="ECO:0000256" key="1">
    <source>
        <dbReference type="PROSITE-ProRule" id="PRU00122"/>
    </source>
</evidence>
<dbReference type="SMART" id="SM00408">
    <property type="entry name" value="IGc2"/>
    <property type="match status" value="1"/>
</dbReference>
<dbReference type="PROSITE" id="PS50835">
    <property type="entry name" value="IG_LIKE"/>
    <property type="match status" value="1"/>
</dbReference>
<dbReference type="InterPro" id="IPR013320">
    <property type="entry name" value="ConA-like_dom_sf"/>
</dbReference>
<dbReference type="AlphaFoldDB" id="A0A0N4T4C0"/>
<dbReference type="InterPro" id="IPR001791">
    <property type="entry name" value="Laminin_G"/>
</dbReference>
<dbReference type="SMART" id="SM00409">
    <property type="entry name" value="IG"/>
    <property type="match status" value="1"/>
</dbReference>
<dbReference type="InterPro" id="IPR003598">
    <property type="entry name" value="Ig_sub2"/>
</dbReference>
<dbReference type="InterPro" id="IPR007110">
    <property type="entry name" value="Ig-like_dom"/>
</dbReference>
<dbReference type="Proteomes" id="UP000278627">
    <property type="component" value="Unassembled WGS sequence"/>
</dbReference>
<evidence type="ECO:0000313" key="4">
    <source>
        <dbReference type="EMBL" id="VDN84205.1"/>
    </source>
</evidence>
<feature type="domain" description="Laminin G" evidence="2">
    <location>
        <begin position="102"/>
        <end position="281"/>
    </location>
</feature>
<dbReference type="Gene3D" id="2.60.120.200">
    <property type="match status" value="1"/>
</dbReference>
<dbReference type="SUPFAM" id="SSF49899">
    <property type="entry name" value="Concanavalin A-like lectins/glucanases"/>
    <property type="match status" value="1"/>
</dbReference>
<feature type="domain" description="Ig-like" evidence="3">
    <location>
        <begin position="9"/>
        <end position="94"/>
    </location>
</feature>
<gene>
    <name evidence="4" type="ORF">BPAG_LOCUS3019</name>
</gene>
<accession>A0A0N4T4C0</accession>
<protein>
    <submittedName>
        <fullName evidence="6">Ig-like domain-containing protein</fullName>
    </submittedName>
</protein>
<evidence type="ECO:0000259" key="2">
    <source>
        <dbReference type="PROSITE" id="PS50025"/>
    </source>
</evidence>
<organism evidence="6">
    <name type="scientific">Brugia pahangi</name>
    <name type="common">Filarial nematode worm</name>
    <dbReference type="NCBI Taxonomy" id="6280"/>
    <lineage>
        <taxon>Eukaryota</taxon>
        <taxon>Metazoa</taxon>
        <taxon>Ecdysozoa</taxon>
        <taxon>Nematoda</taxon>
        <taxon>Chromadorea</taxon>
        <taxon>Rhabditida</taxon>
        <taxon>Spirurina</taxon>
        <taxon>Spiruromorpha</taxon>
        <taxon>Filarioidea</taxon>
        <taxon>Onchocercidae</taxon>
        <taxon>Brugia</taxon>
    </lineage>
</organism>
<evidence type="ECO:0000313" key="6">
    <source>
        <dbReference type="WBParaSite" id="BPAG_0000305001-mRNA-1"/>
    </source>
</evidence>
<reference evidence="6" key="1">
    <citation type="submission" date="2017-02" db="UniProtKB">
        <authorList>
            <consortium name="WormBaseParasite"/>
        </authorList>
    </citation>
    <scope>IDENTIFICATION</scope>
</reference>
<dbReference type="Pfam" id="PF13927">
    <property type="entry name" value="Ig_3"/>
    <property type="match status" value="1"/>
</dbReference>
<name>A0A0N4T4C0_BRUPA</name>
<dbReference type="PROSITE" id="PS50025">
    <property type="entry name" value="LAM_G_DOMAIN"/>
    <property type="match status" value="1"/>
</dbReference>
<evidence type="ECO:0000313" key="5">
    <source>
        <dbReference type="Proteomes" id="UP000278627"/>
    </source>
</evidence>
<comment type="caution">
    <text evidence="1">Lacks conserved residue(s) required for the propagation of feature annotation.</text>
</comment>
<dbReference type="SUPFAM" id="SSF48726">
    <property type="entry name" value="Immunoglobulin"/>
    <property type="match status" value="1"/>
</dbReference>
<evidence type="ECO:0000259" key="3">
    <source>
        <dbReference type="PROSITE" id="PS50835"/>
    </source>
</evidence>
<dbReference type="WBParaSite" id="BPAG_0000305001-mRNA-1">
    <property type="protein sequence ID" value="BPAG_0000305001-mRNA-1"/>
    <property type="gene ID" value="BPAG_0000305001"/>
</dbReference>
<proteinExistence type="predicted"/>
<dbReference type="CDD" id="cd00110">
    <property type="entry name" value="LamG"/>
    <property type="match status" value="1"/>
</dbReference>
<keyword evidence="5" id="KW-1185">Reference proteome</keyword>
<dbReference type="STRING" id="6280.A0A0N4T4C0"/>
<dbReference type="Gene3D" id="2.60.40.10">
    <property type="entry name" value="Immunoglobulins"/>
    <property type="match status" value="1"/>
</dbReference>
<dbReference type="InterPro" id="IPR003599">
    <property type="entry name" value="Ig_sub"/>
</dbReference>
<dbReference type="SMART" id="SM00282">
    <property type="entry name" value="LamG"/>
    <property type="match status" value="1"/>
</dbReference>
<dbReference type="InterPro" id="IPR013783">
    <property type="entry name" value="Ig-like_fold"/>
</dbReference>
<reference evidence="4 5" key="2">
    <citation type="submission" date="2018-11" db="EMBL/GenBank/DDBJ databases">
        <authorList>
            <consortium name="Pathogen Informatics"/>
        </authorList>
    </citation>
    <scope>NUCLEOTIDE SEQUENCE [LARGE SCALE GENOMIC DNA]</scope>
</reference>